<protein>
    <submittedName>
        <fullName evidence="3">Polysaccharide lyase family 7 protein</fullName>
    </submittedName>
</protein>
<keyword evidence="1" id="KW-0732">Signal</keyword>
<keyword evidence="4" id="KW-1185">Reference proteome</keyword>
<feature type="chain" id="PRO_5046830047" evidence="1">
    <location>
        <begin position="26"/>
        <end position="306"/>
    </location>
</feature>
<evidence type="ECO:0000256" key="1">
    <source>
        <dbReference type="SAM" id="SignalP"/>
    </source>
</evidence>
<dbReference type="GO" id="GO:0016829">
    <property type="term" value="F:lyase activity"/>
    <property type="evidence" value="ECO:0007669"/>
    <property type="project" value="UniProtKB-KW"/>
</dbReference>
<dbReference type="RefSeq" id="WP_390194916.1">
    <property type="nucleotide sequence ID" value="NZ_JBHMEP010000006.1"/>
</dbReference>
<feature type="signal peptide" evidence="1">
    <location>
        <begin position="1"/>
        <end position="25"/>
    </location>
</feature>
<dbReference type="EMBL" id="JBHMEP010000006">
    <property type="protein sequence ID" value="MFB9136629.1"/>
    <property type="molecule type" value="Genomic_DNA"/>
</dbReference>
<evidence type="ECO:0000313" key="4">
    <source>
        <dbReference type="Proteomes" id="UP001589645"/>
    </source>
</evidence>
<keyword evidence="3" id="KW-0456">Lyase</keyword>
<organism evidence="3 4">
    <name type="scientific">Vibrio olivae</name>
    <dbReference type="NCBI Taxonomy" id="1243002"/>
    <lineage>
        <taxon>Bacteria</taxon>
        <taxon>Pseudomonadati</taxon>
        <taxon>Pseudomonadota</taxon>
        <taxon>Gammaproteobacteria</taxon>
        <taxon>Vibrionales</taxon>
        <taxon>Vibrionaceae</taxon>
        <taxon>Vibrio</taxon>
    </lineage>
</organism>
<comment type="caution">
    <text evidence="3">The sequence shown here is derived from an EMBL/GenBank/DDBJ whole genome shotgun (WGS) entry which is preliminary data.</text>
</comment>
<accession>A0ABV5HQV2</accession>
<dbReference type="Gene3D" id="2.60.120.200">
    <property type="match status" value="1"/>
</dbReference>
<name>A0ABV5HQV2_9VIBR</name>
<sequence length="306" mass="34340">MKKHVHVKLKYFATGLLLNVAFAHAGDISLNQWAITLPVDDDRSGKADMIKEYDLAKGFEYPPYFVKQPDGSLIFRSPVSGARTPNTTYTRSELRSMLRCGNKHIKTQGVTLNNWVFSSAPKEDIQQAGGVDGRLEATLAVNHVTTTGKRKQVGRVVIGQIHATHSEPIRVHYRKLPNHQRGSLYLAHENTRGHTRWFDVVGSRKDHAPEPKDGIALNETFSYKIIVEGNLLTFQLLREGKAPREQTIDMTDSGYDRGGEYMYFKAGVYNLNKSGDAQDYTQATFSQISTHYAQRRPADACQSLAD</sequence>
<evidence type="ECO:0000259" key="2">
    <source>
        <dbReference type="Pfam" id="PF08787"/>
    </source>
</evidence>
<evidence type="ECO:0000313" key="3">
    <source>
        <dbReference type="EMBL" id="MFB9136629.1"/>
    </source>
</evidence>
<dbReference type="Pfam" id="PF08787">
    <property type="entry name" value="Alginate_lyase2"/>
    <property type="match status" value="1"/>
</dbReference>
<feature type="domain" description="Alginate lyase 2" evidence="2">
    <location>
        <begin position="28"/>
        <end position="290"/>
    </location>
</feature>
<dbReference type="InterPro" id="IPR013320">
    <property type="entry name" value="ConA-like_dom_sf"/>
</dbReference>
<reference evidence="3 4" key="1">
    <citation type="submission" date="2024-09" db="EMBL/GenBank/DDBJ databases">
        <authorList>
            <person name="Sun Q."/>
            <person name="Mori K."/>
        </authorList>
    </citation>
    <scope>NUCLEOTIDE SEQUENCE [LARGE SCALE GENOMIC DNA]</scope>
    <source>
        <strain evidence="3 4">CECT 8064</strain>
    </source>
</reference>
<dbReference type="InterPro" id="IPR014895">
    <property type="entry name" value="Alginate_lyase_2"/>
</dbReference>
<gene>
    <name evidence="3" type="ORF">ACFFUV_16805</name>
</gene>
<dbReference type="SUPFAM" id="SSF49899">
    <property type="entry name" value="Concanavalin A-like lectins/glucanases"/>
    <property type="match status" value="1"/>
</dbReference>
<dbReference type="Proteomes" id="UP001589645">
    <property type="component" value="Unassembled WGS sequence"/>
</dbReference>
<proteinExistence type="predicted"/>